<dbReference type="InterPro" id="IPR016197">
    <property type="entry name" value="Chromo-like_dom_sf"/>
</dbReference>
<dbReference type="GO" id="GO:0140658">
    <property type="term" value="F:ATP-dependent chromatin remodeler activity"/>
    <property type="evidence" value="ECO:0007669"/>
    <property type="project" value="TreeGrafter"/>
</dbReference>
<feature type="compositionally biased region" description="Polar residues" evidence="7">
    <location>
        <begin position="1693"/>
        <end position="1702"/>
    </location>
</feature>
<evidence type="ECO:0000256" key="7">
    <source>
        <dbReference type="SAM" id="MobiDB-lite"/>
    </source>
</evidence>
<dbReference type="EMBL" id="KZ084101">
    <property type="protein sequence ID" value="OSD03298.1"/>
    <property type="molecule type" value="Genomic_DNA"/>
</dbReference>
<dbReference type="Pfam" id="PF23615">
    <property type="entry name" value="Chromo_MIT1"/>
    <property type="match status" value="1"/>
</dbReference>
<feature type="region of interest" description="Disordered" evidence="7">
    <location>
        <begin position="1"/>
        <end position="56"/>
    </location>
</feature>
<dbReference type="Gene3D" id="3.40.50.300">
    <property type="entry name" value="P-loop containing nucleotide triphosphate hydrolases"/>
    <property type="match status" value="1"/>
</dbReference>
<dbReference type="GO" id="GO:0003682">
    <property type="term" value="F:chromatin binding"/>
    <property type="evidence" value="ECO:0007669"/>
    <property type="project" value="TreeGrafter"/>
</dbReference>
<evidence type="ECO:0000256" key="2">
    <source>
        <dbReference type="ARBA" id="ARBA00022737"/>
    </source>
</evidence>
<evidence type="ECO:0000256" key="5">
    <source>
        <dbReference type="ARBA" id="ARBA00022840"/>
    </source>
</evidence>
<feature type="domain" description="Helicase C-terminal" evidence="9">
    <location>
        <begin position="1196"/>
        <end position="1348"/>
    </location>
</feature>
<evidence type="ECO:0000256" key="4">
    <source>
        <dbReference type="ARBA" id="ARBA00022801"/>
    </source>
</evidence>
<dbReference type="InterPro" id="IPR014001">
    <property type="entry name" value="Helicase_ATP-bd"/>
</dbReference>
<evidence type="ECO:0000259" key="8">
    <source>
        <dbReference type="PROSITE" id="PS51192"/>
    </source>
</evidence>
<dbReference type="Pfam" id="PF15446">
    <property type="entry name" value="zf-PHD-like"/>
    <property type="match status" value="1"/>
</dbReference>
<dbReference type="GO" id="GO:0000785">
    <property type="term" value="C:chromatin"/>
    <property type="evidence" value="ECO:0007669"/>
    <property type="project" value="TreeGrafter"/>
</dbReference>
<keyword evidence="6" id="KW-0539">Nucleus</keyword>
<dbReference type="InterPro" id="IPR027417">
    <property type="entry name" value="P-loop_NTPase"/>
</dbReference>
<dbReference type="Pfam" id="PF00176">
    <property type="entry name" value="SNF2-rel_dom"/>
    <property type="match status" value="1"/>
</dbReference>
<dbReference type="GO" id="GO:0005634">
    <property type="term" value="C:nucleus"/>
    <property type="evidence" value="ECO:0007669"/>
    <property type="project" value="UniProtKB-SubCell"/>
</dbReference>
<feature type="region of interest" description="Disordered" evidence="7">
    <location>
        <begin position="1652"/>
        <end position="1753"/>
    </location>
</feature>
<feature type="compositionally biased region" description="Polar residues" evidence="7">
    <location>
        <begin position="488"/>
        <end position="500"/>
    </location>
</feature>
<dbReference type="PROSITE" id="PS51192">
    <property type="entry name" value="HELICASE_ATP_BIND_1"/>
    <property type="match status" value="1"/>
</dbReference>
<evidence type="ECO:0000313" key="11">
    <source>
        <dbReference type="Proteomes" id="UP000193067"/>
    </source>
</evidence>
<feature type="compositionally biased region" description="Acidic residues" evidence="7">
    <location>
        <begin position="276"/>
        <end position="288"/>
    </location>
</feature>
<dbReference type="InterPro" id="IPR000330">
    <property type="entry name" value="SNF2_N"/>
</dbReference>
<dbReference type="PANTHER" id="PTHR45623:SF17">
    <property type="entry name" value="CHROMODOMAIN-HELICASE-DNA-BINDING PROTEIN 3-RELATED"/>
    <property type="match status" value="1"/>
</dbReference>
<dbReference type="InterPro" id="IPR041684">
    <property type="entry name" value="Znf-PHD-like"/>
</dbReference>
<dbReference type="PROSITE" id="PS51194">
    <property type="entry name" value="HELICASE_CTER"/>
    <property type="match status" value="1"/>
</dbReference>
<keyword evidence="5" id="KW-0067">ATP-binding</keyword>
<dbReference type="InterPro" id="IPR049730">
    <property type="entry name" value="SNF2/RAD54-like_C"/>
</dbReference>
<dbReference type="SMART" id="SM00298">
    <property type="entry name" value="CHROMO"/>
    <property type="match status" value="2"/>
</dbReference>
<name>A0A1Y2IQB3_TRAC3</name>
<keyword evidence="3" id="KW-0547">Nucleotide-binding</keyword>
<feature type="compositionally biased region" description="Basic and acidic residues" evidence="7">
    <location>
        <begin position="1449"/>
        <end position="1458"/>
    </location>
</feature>
<keyword evidence="4" id="KW-0378">Hydrolase</keyword>
<feature type="compositionally biased region" description="Basic residues" evidence="7">
    <location>
        <begin position="260"/>
        <end position="272"/>
    </location>
</feature>
<dbReference type="SUPFAM" id="SSF54160">
    <property type="entry name" value="Chromo domain-like"/>
    <property type="match status" value="1"/>
</dbReference>
<dbReference type="Gene3D" id="3.40.50.10810">
    <property type="entry name" value="Tandem AAA-ATPase domain"/>
    <property type="match status" value="1"/>
</dbReference>
<feature type="region of interest" description="Disordered" evidence="7">
    <location>
        <begin position="345"/>
        <end position="373"/>
    </location>
</feature>
<evidence type="ECO:0000256" key="6">
    <source>
        <dbReference type="ARBA" id="ARBA00023242"/>
    </source>
</evidence>
<dbReference type="Proteomes" id="UP000193067">
    <property type="component" value="Unassembled WGS sequence"/>
</dbReference>
<dbReference type="GO" id="GO:0042393">
    <property type="term" value="F:histone binding"/>
    <property type="evidence" value="ECO:0007669"/>
    <property type="project" value="TreeGrafter"/>
</dbReference>
<proteinExistence type="predicted"/>
<feature type="region of interest" description="Disordered" evidence="7">
    <location>
        <begin position="1449"/>
        <end position="1520"/>
    </location>
</feature>
<dbReference type="STRING" id="1353009.A0A1Y2IQB3"/>
<dbReference type="Pfam" id="PF00271">
    <property type="entry name" value="Helicase_C"/>
    <property type="match status" value="1"/>
</dbReference>
<dbReference type="OrthoDB" id="5857104at2759"/>
<dbReference type="PANTHER" id="PTHR45623">
    <property type="entry name" value="CHROMODOMAIN-HELICASE-DNA-BINDING PROTEIN 3-RELATED-RELATED"/>
    <property type="match status" value="1"/>
</dbReference>
<dbReference type="InterPro" id="IPR000953">
    <property type="entry name" value="Chromo/chromo_shadow_dom"/>
</dbReference>
<gene>
    <name evidence="10" type="ORF">PYCCODRAFT_1434714</name>
</gene>
<keyword evidence="2" id="KW-0677">Repeat</keyword>
<evidence type="ECO:0008006" key="12">
    <source>
        <dbReference type="Google" id="ProtNLM"/>
    </source>
</evidence>
<evidence type="ECO:0000313" key="10">
    <source>
        <dbReference type="EMBL" id="OSD03298.1"/>
    </source>
</evidence>
<dbReference type="SUPFAM" id="SSF52540">
    <property type="entry name" value="P-loop containing nucleoside triphosphate hydrolases"/>
    <property type="match status" value="2"/>
</dbReference>
<feature type="domain" description="Helicase ATP-binding" evidence="8">
    <location>
        <begin position="881"/>
        <end position="1058"/>
    </location>
</feature>
<evidence type="ECO:0000256" key="1">
    <source>
        <dbReference type="ARBA" id="ARBA00004123"/>
    </source>
</evidence>
<dbReference type="InterPro" id="IPR038718">
    <property type="entry name" value="SNF2-like_sf"/>
</dbReference>
<feature type="region of interest" description="Disordered" evidence="7">
    <location>
        <begin position="143"/>
        <end position="301"/>
    </location>
</feature>
<feature type="compositionally biased region" description="Low complexity" evidence="7">
    <location>
        <begin position="37"/>
        <end position="55"/>
    </location>
</feature>
<accession>A0A1Y2IQB3</accession>
<feature type="region of interest" description="Disordered" evidence="7">
    <location>
        <begin position="717"/>
        <end position="759"/>
    </location>
</feature>
<sequence length="1831" mass="203796">MSEPASDPADAGRLLSPVSLPVADMDREPSTDAPAPADTSLSATDGSAAGSAGQSVWPPKQLASYIEVPSLATSKKTLYRSVAEDNIESDAEVDHEELDQIVGVSKSRGRKFFYVRYADGTIYKVPAGPIEARHRNLVEKYEKLQSSGTLPPFNPASSDVHPGSRQETLTVKIPGLRTRPDSLSPLSDYSSDELARDPGDDSEAYSTHAPRHSTRAAAASANRRLGDSLPFSPKRTRSGKRPIVVYNTDSGSDSGVPARPTRKSSRSRKSKRTNLDDEDYDNVIDDGSEVPSKSKAKAKKKIVRGKASRPAYGHFRVVADLAYDEEDDDDDAPLRAHRDICEKCHTPPGHQQLSKLAKKGKKRRKIEEDDESEDEETRIYALGGWVRCLKCPVAAHWGCLAKTQRDEILRAALERDKATWRASGSSSPEPQKRPGLGTYETTEFVCGSCMKGGVCLGCKEVALKPDQFGQRAQSSSPYEGAPLAGVTEASQTAPNESGTSAHPIALEKDDEETNPTELLFRCFTCKRLAHYAHLPVPDGFDPEDTTPADLARYYQHSTGWKCADCASYVYKVEHILAWRPYPEDAVEPPRPSDEPINFKAMLPREYLVKWVDRSYRRVQWVPHGWLLATAQTKLKNFLQGGTKVPLLREAVSEQALSADQDGEAATFDIVGADQEVPKEEVETSPLFANPDAERKIPPAWKTVDRVLDIRLWRPARPSKKKKGKKKRVDNDDEADDDNAEDPEIAQERDRARKQGEVPRSDLMITVEEFESLTGEKLSEKHADRVAWAFFKWQDLGYDDASWDAPPSPSEAGYAAYHKAFQRFLFAQSVQVPARPKNYSIPKQGASWLKKEKFTTESPPQLGQSSQLKLMPFQVDGVNWLCHNWNISQNCILADEMGLGKTVQIVNFIGYLAAAFEVFPALVVVPNSTITNWVREFERWAPKLRVVPFYGEAKSREIIKKYELYHSNPASGTTGTKYHVLVTTYETITSAKEFTSVFKNMPRWEVLVVDEGQRLKSDTSLIFKRLKELNSFHRVIMTGTPLNNNIRELFNLMNFLDPEEWKDLEQLSKQYEELTDELVKDLHVRLKPYFLRRIKSEVLQLPPKNEVIVPVSMAPLQKEIYRSILSQNLEILRRLAEGTDPSKRNNTMTKTNMNNMLMQLRKCIQHPYLVSDTIEPRGLSPQETHERLVAASAKLRLLKMLLPKLRSRGHRVLLFSQFVIALDIIEDFLIGEGIKYLRLDGNTKQADRQKDMDEFNKPDSDIFIYLLTTRAGGVGVNLWSADTVIIFDPDFNPHQDLQAIARAHRYGQKKTVLVFKLMVKDSAEERIMQTGKKKLVLDHLIVQKMDDESGTEEDVQSILMFGAKALFEDNAESAAREIHYSEHDIDSLIEKTEKEGDEVETESGPGSLFAFAKVWSADKEGLEDLPDEVANNADEADSWAKALELIATQRDKEREKEATGRGVRRKAAAVFPQQSLDLDDTPTKDQAKARKGRKSKSKSAASDDSDFHANVSDPASESDDVQEVAMDVDDIQMLQVSEPSPWAPPTKQGTKTTKRRREVHIDRRVSPIDDRAQGSIRPQGEFCGLCGKIHQPGYCSMTESPENLAQYRLMLMQHAGDETIEERRAAIRVIDETLHRLGKINLIYGQPLHLVETPPKPSPMPLQNKARPGSHQLSTAGHPASNGVHATAGPSRNGVLNPSTSAARPQIPAVPNLRPTPRLPQVPNANAVAGSSKRPPSPVPGTDTPRSKKAKETSGQLGCAVCGRAPHLVKECPVVAQGASSISEAIRRLSRDSDPSRVPVVDALRSILAKQQRRAARAAAALPPGSVADFGR</sequence>
<feature type="region of interest" description="Disordered" evidence="7">
    <location>
        <begin position="470"/>
        <end position="510"/>
    </location>
</feature>
<reference evidence="10 11" key="1">
    <citation type="journal article" date="2015" name="Biotechnol. Biofuels">
        <title>Enhanced degradation of softwood versus hardwood by the white-rot fungus Pycnoporus coccineus.</title>
        <authorList>
            <person name="Couturier M."/>
            <person name="Navarro D."/>
            <person name="Chevret D."/>
            <person name="Henrissat B."/>
            <person name="Piumi F."/>
            <person name="Ruiz-Duenas F.J."/>
            <person name="Martinez A.T."/>
            <person name="Grigoriev I.V."/>
            <person name="Riley R."/>
            <person name="Lipzen A."/>
            <person name="Berrin J.G."/>
            <person name="Master E.R."/>
            <person name="Rosso M.N."/>
        </authorList>
    </citation>
    <scope>NUCLEOTIDE SEQUENCE [LARGE SCALE GENOMIC DNA]</scope>
    <source>
        <strain evidence="10 11">BRFM310</strain>
    </source>
</reference>
<dbReference type="GO" id="GO:0005524">
    <property type="term" value="F:ATP binding"/>
    <property type="evidence" value="ECO:0007669"/>
    <property type="project" value="UniProtKB-KW"/>
</dbReference>
<dbReference type="GO" id="GO:0016887">
    <property type="term" value="F:ATP hydrolysis activity"/>
    <property type="evidence" value="ECO:0007669"/>
    <property type="project" value="TreeGrafter"/>
</dbReference>
<protein>
    <recommendedName>
        <fullName evidence="12">SNF2 family DNA-dependent ATPase</fullName>
    </recommendedName>
</protein>
<dbReference type="InterPro" id="IPR001650">
    <property type="entry name" value="Helicase_C-like"/>
</dbReference>
<feature type="compositionally biased region" description="Basic and acidic residues" evidence="7">
    <location>
        <begin position="745"/>
        <end position="759"/>
    </location>
</feature>
<feature type="region of interest" description="Disordered" evidence="7">
    <location>
        <begin position="418"/>
        <end position="437"/>
    </location>
</feature>
<dbReference type="CDD" id="cd18793">
    <property type="entry name" value="SF2_C_SNF"/>
    <property type="match status" value="1"/>
</dbReference>
<evidence type="ECO:0000259" key="9">
    <source>
        <dbReference type="PROSITE" id="PS51194"/>
    </source>
</evidence>
<dbReference type="SMART" id="SM00487">
    <property type="entry name" value="DEXDc"/>
    <property type="match status" value="1"/>
</dbReference>
<comment type="subcellular location">
    <subcellularLocation>
        <location evidence="1">Nucleus</location>
    </subcellularLocation>
</comment>
<feature type="compositionally biased region" description="Basic residues" evidence="7">
    <location>
        <begin position="717"/>
        <end position="727"/>
    </location>
</feature>
<feature type="region of interest" description="Disordered" evidence="7">
    <location>
        <begin position="1534"/>
        <end position="1556"/>
    </location>
</feature>
<dbReference type="InterPro" id="IPR056616">
    <property type="entry name" value="Chromo_MIT1"/>
</dbReference>
<evidence type="ECO:0000256" key="3">
    <source>
        <dbReference type="ARBA" id="ARBA00022741"/>
    </source>
</evidence>
<organism evidence="10 11">
    <name type="scientific">Trametes coccinea (strain BRFM310)</name>
    <name type="common">Pycnoporus coccineus</name>
    <dbReference type="NCBI Taxonomy" id="1353009"/>
    <lineage>
        <taxon>Eukaryota</taxon>
        <taxon>Fungi</taxon>
        <taxon>Dikarya</taxon>
        <taxon>Basidiomycota</taxon>
        <taxon>Agaricomycotina</taxon>
        <taxon>Agaricomycetes</taxon>
        <taxon>Polyporales</taxon>
        <taxon>Polyporaceae</taxon>
        <taxon>Trametes</taxon>
    </lineage>
</organism>
<feature type="compositionally biased region" description="Acidic residues" evidence="7">
    <location>
        <begin position="730"/>
        <end position="744"/>
    </location>
</feature>
<dbReference type="SMART" id="SM00490">
    <property type="entry name" value="HELICc"/>
    <property type="match status" value="1"/>
</dbReference>
<dbReference type="GO" id="GO:0003677">
    <property type="term" value="F:DNA binding"/>
    <property type="evidence" value="ECO:0007669"/>
    <property type="project" value="TreeGrafter"/>
</dbReference>
<keyword evidence="11" id="KW-1185">Reference proteome</keyword>